<accession>W0FMK8</accession>
<protein>
    <submittedName>
        <fullName evidence="2">Exopolysaccharide biosynthesis polyprenyl glycosylphosphotransferase</fullName>
    </submittedName>
</protein>
<evidence type="ECO:0000313" key="2">
    <source>
        <dbReference type="EMBL" id="AHF24699.1"/>
    </source>
</evidence>
<dbReference type="EMBL" id="KC246803">
    <property type="protein sequence ID" value="AHF24699.1"/>
    <property type="molecule type" value="Genomic_DNA"/>
</dbReference>
<dbReference type="GO" id="GO:0016740">
    <property type="term" value="F:transferase activity"/>
    <property type="evidence" value="ECO:0007669"/>
    <property type="project" value="UniProtKB-KW"/>
</dbReference>
<keyword evidence="1" id="KW-0812">Transmembrane</keyword>
<name>W0FMK8_9BACT</name>
<keyword evidence="2" id="KW-0808">Transferase</keyword>
<evidence type="ECO:0000256" key="1">
    <source>
        <dbReference type="SAM" id="Phobius"/>
    </source>
</evidence>
<proteinExistence type="predicted"/>
<reference evidence="2" key="1">
    <citation type="journal article" date="2013" name="PLoS ONE">
        <title>Metagenomic insights into the carbohydrate-active enzymes carried by the microorganisms adhering to solid digesta in the rumen of cows.</title>
        <authorList>
            <person name="Wang L."/>
            <person name="Hatem A."/>
            <person name="Catalyurek U.V."/>
            <person name="Morrison M."/>
            <person name="Yu Z."/>
        </authorList>
    </citation>
    <scope>NUCLEOTIDE SEQUENCE</scope>
</reference>
<feature type="transmembrane region" description="Helical" evidence="1">
    <location>
        <begin position="58"/>
        <end position="78"/>
    </location>
</feature>
<sequence length="229" mass="26289">MFLLVWLNYISGNNHTGYLLGYGNISLASFLYLILFLFSGKFMRAFKIGVERQTKQIASIVITVFVTDFFDIFVSITILNNFRYFPDFAWRYALLFLVQSVVLSLATIVMVDLYRRIIVPLPVVIISGDRSNNVEEKLRCLPHKYTVEKIIQYNASDLDLEKIVEDSTSILVDDLPADVENDILKMCFYKGKRVYVIPKLADIILKASDSINVIDTPLYLNRNHGMSFS</sequence>
<feature type="transmembrane region" description="Helical" evidence="1">
    <location>
        <begin position="90"/>
        <end position="111"/>
    </location>
</feature>
<keyword evidence="1" id="KW-0472">Membrane</keyword>
<dbReference type="AlphaFoldDB" id="W0FMK8"/>
<organism evidence="2">
    <name type="scientific">uncultured bacterium Contig783</name>
    <dbReference type="NCBI Taxonomy" id="1393612"/>
    <lineage>
        <taxon>Bacteria</taxon>
        <taxon>environmental samples</taxon>
    </lineage>
</organism>
<feature type="transmembrane region" description="Helical" evidence="1">
    <location>
        <begin position="20"/>
        <end position="38"/>
    </location>
</feature>
<feature type="non-terminal residue" evidence="2">
    <location>
        <position position="229"/>
    </location>
</feature>
<keyword evidence="1" id="KW-1133">Transmembrane helix</keyword>